<dbReference type="Gene3D" id="1.10.10.10">
    <property type="entry name" value="Winged helix-like DNA-binding domain superfamily/Winged helix DNA-binding domain"/>
    <property type="match status" value="1"/>
</dbReference>
<dbReference type="EMBL" id="DRZC01000031">
    <property type="protein sequence ID" value="HHQ80267.1"/>
    <property type="molecule type" value="Genomic_DNA"/>
</dbReference>
<dbReference type="Pfam" id="PF12840">
    <property type="entry name" value="HTH_20"/>
    <property type="match status" value="1"/>
</dbReference>
<evidence type="ECO:0000256" key="1">
    <source>
        <dbReference type="SAM" id="Phobius"/>
    </source>
</evidence>
<keyword evidence="1" id="KW-1133">Transmembrane helix</keyword>
<gene>
    <name evidence="2" type="ORF">ENM78_02225</name>
</gene>
<dbReference type="CDD" id="cd00090">
    <property type="entry name" value="HTH_ARSR"/>
    <property type="match status" value="1"/>
</dbReference>
<dbReference type="InterPro" id="IPR036390">
    <property type="entry name" value="WH_DNA-bd_sf"/>
</dbReference>
<organism evidence="2">
    <name type="scientific">Fervidicoccus fontis</name>
    <dbReference type="NCBI Taxonomy" id="683846"/>
    <lineage>
        <taxon>Archaea</taxon>
        <taxon>Thermoproteota</taxon>
        <taxon>Thermoprotei</taxon>
        <taxon>Fervidicoccales</taxon>
        <taxon>Fervidicoccaceae</taxon>
        <taxon>Fervidicoccus</taxon>
    </lineage>
</organism>
<proteinExistence type="predicted"/>
<feature type="transmembrane region" description="Helical" evidence="1">
    <location>
        <begin position="108"/>
        <end position="126"/>
    </location>
</feature>
<dbReference type="AlphaFoldDB" id="A0A7J3ZJK2"/>
<reference evidence="2" key="1">
    <citation type="journal article" date="2020" name="mSystems">
        <title>Genome- and Community-Level Interaction Insights into Carbon Utilization and Element Cycling Functions of Hydrothermarchaeota in Hydrothermal Sediment.</title>
        <authorList>
            <person name="Zhou Z."/>
            <person name="Liu Y."/>
            <person name="Xu W."/>
            <person name="Pan J."/>
            <person name="Luo Z.H."/>
            <person name="Li M."/>
        </authorList>
    </citation>
    <scope>NUCLEOTIDE SEQUENCE [LARGE SCALE GENOMIC DNA]</scope>
    <source>
        <strain evidence="2">SpSt-1116</strain>
    </source>
</reference>
<dbReference type="InterPro" id="IPR011991">
    <property type="entry name" value="ArsR-like_HTH"/>
</dbReference>
<dbReference type="InterPro" id="IPR036388">
    <property type="entry name" value="WH-like_DNA-bd_sf"/>
</dbReference>
<keyword evidence="1" id="KW-0472">Membrane</keyword>
<feature type="transmembrane region" description="Helical" evidence="1">
    <location>
        <begin position="82"/>
        <end position="102"/>
    </location>
</feature>
<comment type="caution">
    <text evidence="2">The sequence shown here is derived from an EMBL/GenBank/DDBJ whole genome shotgun (WGS) entry which is preliminary data.</text>
</comment>
<evidence type="ECO:0000313" key="2">
    <source>
        <dbReference type="EMBL" id="HHQ80267.1"/>
    </source>
</evidence>
<sequence length="177" mass="19796">MHRSEISKTSLRIYTFLLESGRPHGVREIARGLNLPVSTVYYHLKRLEELGLLVQEAGGYRVARTIDLEDFYTIGRRVLPRLLIFSMFFLGVLVGELAITILTGGLNADRMLVMLVSAIAFLLFFVEGRKAKQRLLGGKMSKKGIDRTAPPSVQPAALHLDFAFRAPVHLTSTRKST</sequence>
<dbReference type="SUPFAM" id="SSF46785">
    <property type="entry name" value="Winged helix' DNA-binding domain"/>
    <property type="match status" value="1"/>
</dbReference>
<protein>
    <submittedName>
        <fullName evidence="2">ArsR family transcriptional regulator</fullName>
    </submittedName>
</protein>
<accession>A0A7J3ZJK2</accession>
<keyword evidence="1" id="KW-0812">Transmembrane</keyword>
<name>A0A7J3ZJK2_9CREN</name>